<dbReference type="Pfam" id="PF04675">
    <property type="entry name" value="DNA_ligase_A_N"/>
    <property type="match status" value="1"/>
</dbReference>
<dbReference type="GO" id="GO:0003677">
    <property type="term" value="F:DNA binding"/>
    <property type="evidence" value="ECO:0007669"/>
    <property type="project" value="InterPro"/>
</dbReference>
<keyword evidence="5" id="KW-0234">DNA repair</keyword>
<evidence type="ECO:0000313" key="8">
    <source>
        <dbReference type="EMBL" id="KAH0506024.1"/>
    </source>
</evidence>
<protein>
    <submittedName>
        <fullName evidence="8">DNA ligase 1</fullName>
    </submittedName>
</protein>
<dbReference type="GO" id="GO:0006310">
    <property type="term" value="P:DNA recombination"/>
    <property type="evidence" value="ECO:0007669"/>
    <property type="project" value="UniProtKB-KW"/>
</dbReference>
<dbReference type="PANTHER" id="PTHR45674:SF4">
    <property type="entry name" value="DNA LIGASE 1"/>
    <property type="match status" value="1"/>
</dbReference>
<keyword evidence="3" id="KW-0227">DNA damage</keyword>
<dbReference type="EMBL" id="JAATJU010024286">
    <property type="protein sequence ID" value="KAH0506024.1"/>
    <property type="molecule type" value="Genomic_DNA"/>
</dbReference>
<evidence type="ECO:0000256" key="2">
    <source>
        <dbReference type="ARBA" id="ARBA00022598"/>
    </source>
</evidence>
<evidence type="ECO:0000256" key="4">
    <source>
        <dbReference type="ARBA" id="ARBA00023172"/>
    </source>
</evidence>
<evidence type="ECO:0000256" key="3">
    <source>
        <dbReference type="ARBA" id="ARBA00022763"/>
    </source>
</evidence>
<dbReference type="GO" id="GO:0003910">
    <property type="term" value="F:DNA ligase (ATP) activity"/>
    <property type="evidence" value="ECO:0007669"/>
    <property type="project" value="InterPro"/>
</dbReference>
<dbReference type="Gene3D" id="1.10.3260.10">
    <property type="entry name" value="DNA ligase, ATP-dependent, N-terminal domain"/>
    <property type="match status" value="2"/>
</dbReference>
<dbReference type="GO" id="GO:0005739">
    <property type="term" value="C:mitochondrion"/>
    <property type="evidence" value="ECO:0007669"/>
    <property type="project" value="TreeGrafter"/>
</dbReference>
<proteinExistence type="inferred from homology"/>
<feature type="domain" description="DNA ligase ATP-dependent N-terminal" evidence="7">
    <location>
        <begin position="178"/>
        <end position="260"/>
    </location>
</feature>
<evidence type="ECO:0000256" key="5">
    <source>
        <dbReference type="ARBA" id="ARBA00023204"/>
    </source>
</evidence>
<dbReference type="AlphaFoldDB" id="A0A8J6G6L0"/>
<dbReference type="GO" id="GO:0006281">
    <property type="term" value="P:DNA repair"/>
    <property type="evidence" value="ECO:0007669"/>
    <property type="project" value="UniProtKB-KW"/>
</dbReference>
<comment type="caution">
    <text evidence="8">The sequence shown here is derived from an EMBL/GenBank/DDBJ whole genome shotgun (WGS) entry which is preliminary data.</text>
</comment>
<feature type="compositionally biased region" description="Basic residues" evidence="6">
    <location>
        <begin position="9"/>
        <end position="20"/>
    </location>
</feature>
<evidence type="ECO:0000256" key="1">
    <source>
        <dbReference type="ARBA" id="ARBA00007572"/>
    </source>
</evidence>
<reference evidence="8" key="1">
    <citation type="submission" date="2020-03" db="EMBL/GenBank/DDBJ databases">
        <title>Studies in the Genomics of Life Span.</title>
        <authorList>
            <person name="Glass D."/>
        </authorList>
    </citation>
    <scope>NUCLEOTIDE SEQUENCE</scope>
    <source>
        <strain evidence="8">LTLLF</strain>
        <tissue evidence="8">Muscle</tissue>
    </source>
</reference>
<dbReference type="SUPFAM" id="SSF117018">
    <property type="entry name" value="ATP-dependent DNA ligase DNA-binding domain"/>
    <property type="match status" value="1"/>
</dbReference>
<feature type="compositionally biased region" description="Basic and acidic residues" evidence="6">
    <location>
        <begin position="58"/>
        <end position="68"/>
    </location>
</feature>
<sequence length="402" mass="44393">MDISSSGFPKRRTARKHLPKRTIQDSVEEQNEDKDRAAKKRKKEEEAQTPTESLTEAEDVKQKEEKKGSQSIVSPEPAKSPESVTLPKAENIPVCKAGVKQDPQEEEQSKPPARSAKTLSSFFAPQKPAVKAEVKQEEAGTPRKEETKGTLDPTNYNPSKSNYHPIEDACWKHGQKVPFLAVAWTFEKIEEVSARLKVVETLSNLLRSVVALSSPDLLPVLYLSLSRLGPPQQGLELGVGDGVLLKAVAQDTGRQLESIRAEGLFVACRHSEARFIARSLSGRLCLGLAEQSVLATLVQAVSLTPPGQEFPPAVVDAGKGKTAEARKMWLEEQGMILKQTFCKVPDLDRIIPVLLEHGLERLPEHCRLSPGIPLKPMLAHPTRGVSEVLKHFEEVNFTCKYK</sequence>
<dbReference type="InterPro" id="IPR012308">
    <property type="entry name" value="DNA_ligase_ATP-dep_N"/>
</dbReference>
<dbReference type="GO" id="GO:0005634">
    <property type="term" value="C:nucleus"/>
    <property type="evidence" value="ECO:0007669"/>
    <property type="project" value="TreeGrafter"/>
</dbReference>
<gene>
    <name evidence="8" type="ORF">LTLLF_175150</name>
</gene>
<keyword evidence="2 8" id="KW-0436">Ligase</keyword>
<dbReference type="InterPro" id="IPR050191">
    <property type="entry name" value="ATP-dep_DNA_ligase"/>
</dbReference>
<evidence type="ECO:0000259" key="7">
    <source>
        <dbReference type="Pfam" id="PF04675"/>
    </source>
</evidence>
<keyword evidence="4" id="KW-0233">DNA recombination</keyword>
<comment type="similarity">
    <text evidence="1">Belongs to the ATP-dependent DNA ligase family.</text>
</comment>
<name>A0A8J6G6L0_MICOH</name>
<dbReference type="GO" id="GO:1903461">
    <property type="term" value="P:Okazaki fragment processing involved in mitotic DNA replication"/>
    <property type="evidence" value="ECO:0007669"/>
    <property type="project" value="TreeGrafter"/>
</dbReference>
<dbReference type="Proteomes" id="UP000710432">
    <property type="component" value="Unassembled WGS sequence"/>
</dbReference>
<feature type="compositionally biased region" description="Basic and acidic residues" evidence="6">
    <location>
        <begin position="130"/>
        <end position="149"/>
    </location>
</feature>
<evidence type="ECO:0000313" key="9">
    <source>
        <dbReference type="Proteomes" id="UP000710432"/>
    </source>
</evidence>
<evidence type="ECO:0000256" key="6">
    <source>
        <dbReference type="SAM" id="MobiDB-lite"/>
    </source>
</evidence>
<feature type="region of interest" description="Disordered" evidence="6">
    <location>
        <begin position="1"/>
        <end position="158"/>
    </location>
</feature>
<dbReference type="InterPro" id="IPR036599">
    <property type="entry name" value="DNA_ligase_N_sf"/>
</dbReference>
<accession>A0A8J6G6L0</accession>
<organism evidence="8 9">
    <name type="scientific">Microtus ochrogaster</name>
    <name type="common">Prairie vole</name>
    <dbReference type="NCBI Taxonomy" id="79684"/>
    <lineage>
        <taxon>Eukaryota</taxon>
        <taxon>Metazoa</taxon>
        <taxon>Chordata</taxon>
        <taxon>Craniata</taxon>
        <taxon>Vertebrata</taxon>
        <taxon>Euteleostomi</taxon>
        <taxon>Mammalia</taxon>
        <taxon>Eutheria</taxon>
        <taxon>Euarchontoglires</taxon>
        <taxon>Glires</taxon>
        <taxon>Rodentia</taxon>
        <taxon>Myomorpha</taxon>
        <taxon>Muroidea</taxon>
        <taxon>Cricetidae</taxon>
        <taxon>Arvicolinae</taxon>
        <taxon>Microtus</taxon>
    </lineage>
</organism>
<dbReference type="PANTHER" id="PTHR45674">
    <property type="entry name" value="DNA LIGASE 1/3 FAMILY MEMBER"/>
    <property type="match status" value="1"/>
</dbReference>